<protein>
    <submittedName>
        <fullName evidence="2">Uncharacterized protein</fullName>
    </submittedName>
</protein>
<dbReference type="AlphaFoldDB" id="A0AAD6XDV5"/>
<feature type="compositionally biased region" description="Basic and acidic residues" evidence="1">
    <location>
        <begin position="320"/>
        <end position="336"/>
    </location>
</feature>
<feature type="region of interest" description="Disordered" evidence="1">
    <location>
        <begin position="320"/>
        <end position="345"/>
    </location>
</feature>
<evidence type="ECO:0000313" key="3">
    <source>
        <dbReference type="Proteomes" id="UP001218188"/>
    </source>
</evidence>
<comment type="caution">
    <text evidence="2">The sequence shown here is derived from an EMBL/GenBank/DDBJ whole genome shotgun (WGS) entry which is preliminary data.</text>
</comment>
<reference evidence="2" key="1">
    <citation type="submission" date="2023-03" db="EMBL/GenBank/DDBJ databases">
        <title>Massive genome expansion in bonnet fungi (Mycena s.s.) driven by repeated elements and novel gene families across ecological guilds.</title>
        <authorList>
            <consortium name="Lawrence Berkeley National Laboratory"/>
            <person name="Harder C.B."/>
            <person name="Miyauchi S."/>
            <person name="Viragh M."/>
            <person name="Kuo A."/>
            <person name="Thoen E."/>
            <person name="Andreopoulos B."/>
            <person name="Lu D."/>
            <person name="Skrede I."/>
            <person name="Drula E."/>
            <person name="Henrissat B."/>
            <person name="Morin E."/>
            <person name="Kohler A."/>
            <person name="Barry K."/>
            <person name="LaButti K."/>
            <person name="Morin E."/>
            <person name="Salamov A."/>
            <person name="Lipzen A."/>
            <person name="Mereny Z."/>
            <person name="Hegedus B."/>
            <person name="Baldrian P."/>
            <person name="Stursova M."/>
            <person name="Weitz H."/>
            <person name="Taylor A."/>
            <person name="Grigoriev I.V."/>
            <person name="Nagy L.G."/>
            <person name="Martin F."/>
            <person name="Kauserud H."/>
        </authorList>
    </citation>
    <scope>NUCLEOTIDE SEQUENCE</scope>
    <source>
        <strain evidence="2">CBHHK200</strain>
    </source>
</reference>
<gene>
    <name evidence="2" type="ORF">C8F04DRAFT_1177114</name>
</gene>
<accession>A0AAD6XDV5</accession>
<dbReference type="EMBL" id="JARJCM010000016">
    <property type="protein sequence ID" value="KAJ7041664.1"/>
    <property type="molecule type" value="Genomic_DNA"/>
</dbReference>
<dbReference type="Proteomes" id="UP001218188">
    <property type="component" value="Unassembled WGS sequence"/>
</dbReference>
<organism evidence="2 3">
    <name type="scientific">Mycena alexandri</name>
    <dbReference type="NCBI Taxonomy" id="1745969"/>
    <lineage>
        <taxon>Eukaryota</taxon>
        <taxon>Fungi</taxon>
        <taxon>Dikarya</taxon>
        <taxon>Basidiomycota</taxon>
        <taxon>Agaricomycotina</taxon>
        <taxon>Agaricomycetes</taxon>
        <taxon>Agaricomycetidae</taxon>
        <taxon>Agaricales</taxon>
        <taxon>Marasmiineae</taxon>
        <taxon>Mycenaceae</taxon>
        <taxon>Mycena</taxon>
    </lineage>
</organism>
<name>A0AAD6XDV5_9AGAR</name>
<sequence>MTWILLPRRVRAESTTGFSTDGTSMNTHTKSGHLEQACFSARALLSAADMRVEHMTSWRTKALLIPSTLKFDNSLPVKWCLYPPPDLEGSRYTWSESEGLYSLTPLGRKIADQGGCRYGQQCNGRYVQELYYEPFERWRTVVHTNITKSSSIDTRYSNRMDTRSVMRHQRSLFSTTTSAITYPTYRIDWWSNKIDSKDIYEGRKLFIVRMAWPSAGSPTYPDDISGLEDLADTRYRACTTSSASFTQMDSVVAQAFWKRVAELTTRYRDSDNNWVAAEETRIRHAVNAQTQDRVGYYESREPLQMKRLKQLENVIRQGHKSAEGVDKHEHDLRDSKTSNGCGSVHSLKQDLKSRVHELGVRLEILETQLQESRVREAAAVQRELAERVQHDAALRITDSFIGNLYTHVTTTTTIAKQFETQMETVKSVCERIGPTASAALLLAVRLSQETSNIGRRIPVASQHVIA</sequence>
<evidence type="ECO:0000313" key="2">
    <source>
        <dbReference type="EMBL" id="KAJ7041664.1"/>
    </source>
</evidence>
<proteinExistence type="predicted"/>
<keyword evidence="3" id="KW-1185">Reference proteome</keyword>
<evidence type="ECO:0000256" key="1">
    <source>
        <dbReference type="SAM" id="MobiDB-lite"/>
    </source>
</evidence>